<dbReference type="Proteomes" id="UP001163321">
    <property type="component" value="Chromosome 5"/>
</dbReference>
<evidence type="ECO:0000313" key="2">
    <source>
        <dbReference type="Proteomes" id="UP001163321"/>
    </source>
</evidence>
<reference evidence="1 2" key="1">
    <citation type="journal article" date="2022" name="bioRxiv">
        <title>The genome of the oomycete Peronosclerospora sorghi, a cosmopolitan pathogen of maize and sorghum, is inflated with dispersed pseudogenes.</title>
        <authorList>
            <person name="Fletcher K."/>
            <person name="Martin F."/>
            <person name="Isakeit T."/>
            <person name="Cavanaugh K."/>
            <person name="Magill C."/>
            <person name="Michelmore R."/>
        </authorList>
    </citation>
    <scope>NUCLEOTIDE SEQUENCE [LARGE SCALE GENOMIC DNA]</scope>
    <source>
        <strain evidence="1">P6</strain>
    </source>
</reference>
<accession>A0ACC0W1T8</accession>
<sequence length="75" mass="8327">MEKSCRSELSFVPRSPRDELSIRSRAEADCSAKAARPRVATIRTGQIRSLEDDLNIKEGVIAKLRSCLSRVAPAR</sequence>
<gene>
    <name evidence="1" type="ORF">PsorP6_008916</name>
</gene>
<keyword evidence="2" id="KW-1185">Reference proteome</keyword>
<dbReference type="EMBL" id="CM047584">
    <property type="protein sequence ID" value="KAI9912064.1"/>
    <property type="molecule type" value="Genomic_DNA"/>
</dbReference>
<organism evidence="1 2">
    <name type="scientific">Peronosclerospora sorghi</name>
    <dbReference type="NCBI Taxonomy" id="230839"/>
    <lineage>
        <taxon>Eukaryota</taxon>
        <taxon>Sar</taxon>
        <taxon>Stramenopiles</taxon>
        <taxon>Oomycota</taxon>
        <taxon>Peronosporomycetes</taxon>
        <taxon>Peronosporales</taxon>
        <taxon>Peronosporaceae</taxon>
        <taxon>Peronosclerospora</taxon>
    </lineage>
</organism>
<comment type="caution">
    <text evidence="1">The sequence shown here is derived from an EMBL/GenBank/DDBJ whole genome shotgun (WGS) entry which is preliminary data.</text>
</comment>
<name>A0ACC0W1T8_9STRA</name>
<proteinExistence type="predicted"/>
<evidence type="ECO:0000313" key="1">
    <source>
        <dbReference type="EMBL" id="KAI9912064.1"/>
    </source>
</evidence>
<protein>
    <submittedName>
        <fullName evidence="1">Uncharacterized protein</fullName>
    </submittedName>
</protein>